<dbReference type="Pfam" id="PF10744">
    <property type="entry name" value="Med1"/>
    <property type="match status" value="1"/>
</dbReference>
<feature type="compositionally biased region" description="Pro residues" evidence="10">
    <location>
        <begin position="911"/>
        <end position="921"/>
    </location>
</feature>
<feature type="compositionally biased region" description="Basic and acidic residues" evidence="10">
    <location>
        <begin position="874"/>
        <end position="886"/>
    </location>
</feature>
<dbReference type="PANTHER" id="PTHR12881:SF10">
    <property type="entry name" value="MEDIATOR OF RNA POLYMERASE II TRANSCRIPTION SUBUNIT 1"/>
    <property type="match status" value="1"/>
</dbReference>
<name>A0AAJ7SWU0_PETMA</name>
<dbReference type="InterPro" id="IPR051999">
    <property type="entry name" value="Mediator_complex_subunit_1"/>
</dbReference>
<dbReference type="PANTHER" id="PTHR12881">
    <property type="entry name" value="MEDIATOR OF RNA POLYMERASE II TRANSCRIPTION SUBUNIT 1"/>
    <property type="match status" value="1"/>
</dbReference>
<feature type="region of interest" description="Disordered" evidence="10">
    <location>
        <begin position="719"/>
        <end position="762"/>
    </location>
</feature>
<feature type="compositionally biased region" description="Gly residues" evidence="10">
    <location>
        <begin position="1710"/>
        <end position="1722"/>
    </location>
</feature>
<comment type="subcellular location">
    <subcellularLocation>
        <location evidence="1 9">Nucleus</location>
    </subcellularLocation>
</comment>
<evidence type="ECO:0000256" key="6">
    <source>
        <dbReference type="ARBA" id="ARBA00023163"/>
    </source>
</evidence>
<evidence type="ECO:0000313" key="12">
    <source>
        <dbReference type="Proteomes" id="UP001318040"/>
    </source>
</evidence>
<feature type="region of interest" description="Disordered" evidence="10">
    <location>
        <begin position="1143"/>
        <end position="1777"/>
    </location>
</feature>
<feature type="compositionally biased region" description="Basic residues" evidence="10">
    <location>
        <begin position="819"/>
        <end position="846"/>
    </location>
</feature>
<feature type="compositionally biased region" description="Gly residues" evidence="10">
    <location>
        <begin position="1412"/>
        <end position="1427"/>
    </location>
</feature>
<feature type="compositionally biased region" description="Basic and acidic residues" evidence="10">
    <location>
        <begin position="1560"/>
        <end position="1569"/>
    </location>
</feature>
<dbReference type="GO" id="GO:0042974">
    <property type="term" value="F:nuclear retinoic acid receptor binding"/>
    <property type="evidence" value="ECO:0007669"/>
    <property type="project" value="TreeGrafter"/>
</dbReference>
<dbReference type="Proteomes" id="UP001318040">
    <property type="component" value="Chromosome 10"/>
</dbReference>
<evidence type="ECO:0000256" key="8">
    <source>
        <dbReference type="ARBA" id="ARBA00031254"/>
    </source>
</evidence>
<feature type="compositionally biased region" description="Gly residues" evidence="10">
    <location>
        <begin position="1618"/>
        <end position="1628"/>
    </location>
</feature>
<evidence type="ECO:0000256" key="7">
    <source>
        <dbReference type="ARBA" id="ARBA00023242"/>
    </source>
</evidence>
<feature type="compositionally biased region" description="Low complexity" evidence="10">
    <location>
        <begin position="1368"/>
        <end position="1382"/>
    </location>
</feature>
<evidence type="ECO:0000256" key="3">
    <source>
        <dbReference type="ARBA" id="ARBA00020612"/>
    </source>
</evidence>
<feature type="region of interest" description="Disordered" evidence="10">
    <location>
        <begin position="1034"/>
        <end position="1119"/>
    </location>
</feature>
<keyword evidence="7 9" id="KW-0539">Nucleus</keyword>
<organism evidence="12 13">
    <name type="scientific">Petromyzon marinus</name>
    <name type="common">Sea lamprey</name>
    <dbReference type="NCBI Taxonomy" id="7757"/>
    <lineage>
        <taxon>Eukaryota</taxon>
        <taxon>Metazoa</taxon>
        <taxon>Chordata</taxon>
        <taxon>Craniata</taxon>
        <taxon>Vertebrata</taxon>
        <taxon>Cyclostomata</taxon>
        <taxon>Hyperoartia</taxon>
        <taxon>Petromyzontiformes</taxon>
        <taxon>Petromyzontidae</taxon>
        <taxon>Petromyzon</taxon>
    </lineage>
</organism>
<evidence type="ECO:0000313" key="13">
    <source>
        <dbReference type="RefSeq" id="XP_032807101.1"/>
    </source>
</evidence>
<feature type="compositionally biased region" description="Gly residues" evidence="10">
    <location>
        <begin position="1103"/>
        <end position="1116"/>
    </location>
</feature>
<feature type="region of interest" description="Disordered" evidence="10">
    <location>
        <begin position="811"/>
        <end position="942"/>
    </location>
</feature>
<feature type="compositionally biased region" description="Polar residues" evidence="10">
    <location>
        <begin position="1481"/>
        <end position="1509"/>
    </location>
</feature>
<reference evidence="13" key="1">
    <citation type="submission" date="2025-08" db="UniProtKB">
        <authorList>
            <consortium name="RefSeq"/>
        </authorList>
    </citation>
    <scope>IDENTIFICATION</scope>
    <source>
        <tissue evidence="13">Sperm</tissue>
    </source>
</reference>
<evidence type="ECO:0000259" key="11">
    <source>
        <dbReference type="Pfam" id="PF10744"/>
    </source>
</evidence>
<feature type="compositionally biased region" description="Gly residues" evidence="10">
    <location>
        <begin position="731"/>
        <end position="740"/>
    </location>
</feature>
<feature type="region of interest" description="Disordered" evidence="10">
    <location>
        <begin position="606"/>
        <end position="628"/>
    </location>
</feature>
<evidence type="ECO:0000256" key="9">
    <source>
        <dbReference type="RuleBase" id="RU364059"/>
    </source>
</evidence>
<gene>
    <name evidence="13" type="primary">LOC116940880</name>
</gene>
<evidence type="ECO:0000256" key="1">
    <source>
        <dbReference type="ARBA" id="ARBA00004123"/>
    </source>
</evidence>
<feature type="compositionally biased region" description="Gly residues" evidence="10">
    <location>
        <begin position="1595"/>
        <end position="1605"/>
    </location>
</feature>
<feature type="compositionally biased region" description="Gly residues" evidence="10">
    <location>
        <begin position="976"/>
        <end position="993"/>
    </location>
</feature>
<dbReference type="RefSeq" id="XP_032807101.1">
    <property type="nucleotide sequence ID" value="XM_032951210.1"/>
</dbReference>
<dbReference type="GO" id="GO:0045944">
    <property type="term" value="P:positive regulation of transcription by RNA polymerase II"/>
    <property type="evidence" value="ECO:0007669"/>
    <property type="project" value="UniProtKB-ARBA"/>
</dbReference>
<feature type="compositionally biased region" description="Low complexity" evidence="10">
    <location>
        <begin position="1269"/>
        <end position="1292"/>
    </location>
</feature>
<protein>
    <recommendedName>
        <fullName evidence="3 9">Mediator of RNA polymerase II transcription subunit 1</fullName>
    </recommendedName>
    <alternativeName>
        <fullName evidence="8 9">Mediator complex subunit 1</fullName>
    </alternativeName>
</protein>
<dbReference type="GO" id="GO:0042809">
    <property type="term" value="F:nuclear vitamin D receptor binding"/>
    <property type="evidence" value="ECO:0007669"/>
    <property type="project" value="TreeGrafter"/>
</dbReference>
<keyword evidence="4 9" id="KW-0805">Transcription regulation</keyword>
<dbReference type="GO" id="GO:0097067">
    <property type="term" value="P:cellular response to thyroid hormone stimulus"/>
    <property type="evidence" value="ECO:0007669"/>
    <property type="project" value="TreeGrafter"/>
</dbReference>
<feature type="compositionally biased region" description="Gly residues" evidence="10">
    <location>
        <begin position="1249"/>
        <end position="1268"/>
    </location>
</feature>
<feature type="domain" description="Mediator complex subunit Med1" evidence="11">
    <location>
        <begin position="94"/>
        <end position="476"/>
    </location>
</feature>
<sequence>MAASLEVCAVLGSLGGGGGGGGVRGASDGGGGGTGSDPGCAAGEEEMKATQLNALMERLRAKHAQPRPWGDTIKMVRQAMERRPGNDSQQRVLRCLQTVQKALKVTSHSAMVSRLEVIAREHRLSWHCNPSNYECYVSSDMFYMVIHADGAGAVADVKVAHHGENPVSCPGLTKILREGNFEEFSQHLDALANLYNLPGDSDLKNKMYLALQSLELDLFKMAQWYKLATNAETVEAILHGNVGFVSPRSGENLMTLKYYVSPYDLLDEKTGGMLTLTDDNVPRSLGLGVTVAVEGVSGTHRLPIAPLIVGTRATDDKGTPQFASVSQANSVELPGCFFLKFPAPVPVSEATVKQLQLLTGVNVDPVGERDHMFVLIRRCALDKVPSGGSTADSNVSGGAGDASYHTVTLPDQKHDYFLNVGMEGATATADLGGVAAPETRGVLVAKIPFVHPSQVPAVLAAVRRQALYNALLASCMRGDAAPRCGELSGRIQFEVNPLTHTSFTVSFQHPKHDTLLSVLVEVSEEAQVSAKLFTSPADGPFCTDDYLSRVVQRCASLPVTMRAVYKKAETAPVNPARPSNTAETRRALAALASNLDATLEELHRSHPAAAAATAAPPADAQRHHQQQRAHLTAAAAFAQVQDGLGGTAYGDGQAAGTAAGLSSAAAAAQQHGVGLSSPAAAAFSVGNLGGASHHLDSEFCKVAQNPILTSLLIPGAHGSGGGGAGVTVSGGSLGPPGAGGPASQTPTTPVTPTALASPSSTKAHPMLMTLLRDSPAGEGSTLLLAAPASAPSSAASSTMATSVMYGGGGGGGGAGGGQMHHHGQLHQHTPYHHHHHQQQHHHHHHGGGAGGMGVDSSSPPLHWKPRKKKRSSKSPRDPQSEDEFQKELSAVEGDECPVIGGSGVLEGSPMGAPPPLPPQMQPPSLQQQQQHLPGSAQQSHHHGMLGHVHVASDASSILEQDLGSILSEIQWPHGGQQSGMGGPEGGGGVGPGGRRPSLADDPCGSPVDPELLFGVPSSTAMADFDSPLNANVFTPDSDDSLPDLLMEGNLQPKAGKAGQGVDPYTPFPGASGGEQAPFAADVAGSRARAETESSETPGQAAGKIGGGGGSGSGGLGAPTSVAEYMQSAFPLFSTVEVASVKVAGASGPARDREQRGERERDDTPKGVKRERDPSERPRKDKPPKKKKRDRGDGEWRLGSSLASSGGSSSSVSHHVRSQTPPASTAPLKITIQVSTKKVTLGGQSSSSGSSGGGGSGGGGGGSGGGGSVGSSLTATGKSSSSASVVASPSRQSTQFVGKIKNNKTGSSSGAPMLKPWSTHGSSGTNSGGTSGGSGGFQKSGVSSQPHVTRPVHNNTIRIKTPPKPPPLASGLSSKPSGSPSHSRLVPGSAADRQHMVKGPPGAPPPMKLKTPGSGGPPMSGGGSGGMGSHFRGYKMGPSHPRNVQGGVSGSSSGHGLSGSGPGSMSASRAGSGGPAPGFKVSSPTVSAPGSVSSLPSKTGRSPSHRSSLTAVIDKLNHKVSTTGHGDEVVQPPPRERMQGPGAGQSGPPKSHPQQQAAFDEACKRDRDTKVGGAPQDGPRARPDEARSSPASAAIGGVGRSEGGGSSPANFKHKLVTAGGSGGGGGGGISVSKGDDTGPSRLSASAQGGWGHDVTGSGVTRVPTPVSASSTPKAAEPPASCAAGDSNSQVSGGGGGGLSRSQQASGLSHSLGGGSMGSGGGNIGSDSPSSEDDSVILIGGFPSAERQHGKGKHRKELAKSGADSITTGMGSSKSPAVYDQALPGSVQATPTSPEVIAIDLMDEALIGSSR</sequence>
<feature type="compositionally biased region" description="Basic and acidic residues" evidence="10">
    <location>
        <begin position="1149"/>
        <end position="1180"/>
    </location>
</feature>
<evidence type="ECO:0000256" key="5">
    <source>
        <dbReference type="ARBA" id="ARBA00023159"/>
    </source>
</evidence>
<feature type="compositionally biased region" description="Low complexity" evidence="10">
    <location>
        <begin position="1196"/>
        <end position="1212"/>
    </location>
</feature>
<keyword evidence="6 9" id="KW-0804">Transcription</keyword>
<keyword evidence="5 9" id="KW-0010">Activator</keyword>
<keyword evidence="12" id="KW-1185">Reference proteome</keyword>
<feature type="compositionally biased region" description="Low complexity" evidence="10">
    <location>
        <begin position="741"/>
        <end position="762"/>
    </location>
</feature>
<feature type="compositionally biased region" description="Low complexity" evidence="10">
    <location>
        <begin position="607"/>
        <end position="619"/>
    </location>
</feature>
<feature type="compositionally biased region" description="Polar residues" evidence="10">
    <location>
        <begin position="1762"/>
        <end position="1773"/>
    </location>
</feature>
<accession>A0AAJ7SWU0</accession>
<feature type="compositionally biased region" description="Gly residues" evidence="10">
    <location>
        <begin position="1325"/>
        <end position="1337"/>
    </location>
</feature>
<evidence type="ECO:0000256" key="10">
    <source>
        <dbReference type="SAM" id="MobiDB-lite"/>
    </source>
</evidence>
<feature type="compositionally biased region" description="Low complexity" evidence="10">
    <location>
        <begin position="1698"/>
        <end position="1709"/>
    </location>
</feature>
<feature type="compositionally biased region" description="Basic residues" evidence="10">
    <location>
        <begin position="863"/>
        <end position="873"/>
    </location>
</feature>
<dbReference type="GO" id="GO:0003712">
    <property type="term" value="F:transcription coregulator activity"/>
    <property type="evidence" value="ECO:0007669"/>
    <property type="project" value="InterPro"/>
</dbReference>
<comment type="similarity">
    <text evidence="2 9">Belongs to the Mediator complex subunit 1 family.</text>
</comment>
<dbReference type="GO" id="GO:0016592">
    <property type="term" value="C:mediator complex"/>
    <property type="evidence" value="ECO:0007669"/>
    <property type="project" value="InterPro"/>
</dbReference>
<feature type="compositionally biased region" description="Low complexity" evidence="10">
    <location>
        <begin position="922"/>
        <end position="938"/>
    </location>
</feature>
<dbReference type="InterPro" id="IPR019680">
    <property type="entry name" value="Mediator_Med1"/>
</dbReference>
<dbReference type="GO" id="GO:0046966">
    <property type="term" value="F:nuclear thyroid hormone receptor binding"/>
    <property type="evidence" value="ECO:0007669"/>
    <property type="project" value="TreeGrafter"/>
</dbReference>
<proteinExistence type="inferred from homology"/>
<evidence type="ECO:0000256" key="2">
    <source>
        <dbReference type="ARBA" id="ARBA00006210"/>
    </source>
</evidence>
<comment type="function">
    <text evidence="9">Component of the Mediator complex, a coactivator involved in the regulated transcription of nearly all RNA polymerase II-dependent genes. Mediator functions as a bridge to convey information from gene-specific regulatory proteins to the basal RNA polymerase II transcription machinery. Mediator is recruited to promoters by direct interactions with regulatory proteins and serves as a scaffold for the assembly of a functional preinitiation complex with RNA polymerase II and the general transcription factors.</text>
</comment>
<feature type="region of interest" description="Disordered" evidence="10">
    <location>
        <begin position="971"/>
        <end position="1012"/>
    </location>
</feature>
<evidence type="ECO:0000256" key="4">
    <source>
        <dbReference type="ARBA" id="ARBA00023015"/>
    </source>
</evidence>